<protein>
    <recommendedName>
        <fullName evidence="3">Dehydrogenase FUB6</fullName>
    </recommendedName>
    <alternativeName>
        <fullName evidence="4">Fusaric acid biosynthesis protein 6</fullName>
    </alternativeName>
</protein>
<keyword evidence="2" id="KW-0560">Oxidoreductase</keyword>
<dbReference type="PANTHER" id="PTHR43205">
    <property type="entry name" value="PROSTAGLANDIN REDUCTASE"/>
    <property type="match status" value="1"/>
</dbReference>
<dbReference type="Pfam" id="PF16884">
    <property type="entry name" value="ADH_N_2"/>
    <property type="match status" value="1"/>
</dbReference>
<evidence type="ECO:0000256" key="3">
    <source>
        <dbReference type="ARBA" id="ARBA00069006"/>
    </source>
</evidence>
<dbReference type="GO" id="GO:0016628">
    <property type="term" value="F:oxidoreductase activity, acting on the CH-CH group of donors, NAD or NADP as acceptor"/>
    <property type="evidence" value="ECO:0007669"/>
    <property type="project" value="InterPro"/>
</dbReference>
<dbReference type="CDD" id="cd05288">
    <property type="entry name" value="PGDH"/>
    <property type="match status" value="1"/>
</dbReference>
<proteinExistence type="predicted"/>
<dbReference type="InterPro" id="IPR045010">
    <property type="entry name" value="MDR_fam"/>
</dbReference>
<dbReference type="Pfam" id="PF00107">
    <property type="entry name" value="ADH_zinc_N"/>
    <property type="match status" value="1"/>
</dbReference>
<dbReference type="SUPFAM" id="SSF51735">
    <property type="entry name" value="NAD(P)-binding Rossmann-fold domains"/>
    <property type="match status" value="1"/>
</dbReference>
<reference evidence="6 7" key="1">
    <citation type="journal article" date="2016" name="Genome Biol. Evol.">
        <title>Divergent and convergent evolution of fungal pathogenicity.</title>
        <authorList>
            <person name="Shang Y."/>
            <person name="Xiao G."/>
            <person name="Zheng P."/>
            <person name="Cen K."/>
            <person name="Zhan S."/>
            <person name="Wang C."/>
        </authorList>
    </citation>
    <scope>NUCLEOTIDE SEQUENCE [LARGE SCALE GENOMIC DNA]</scope>
    <source>
        <strain evidence="6 7">RCEF 4871</strain>
    </source>
</reference>
<dbReference type="PANTHER" id="PTHR43205:SF7">
    <property type="entry name" value="PROSTAGLANDIN REDUCTASE 1"/>
    <property type="match status" value="1"/>
</dbReference>
<dbReference type="Proteomes" id="UP000243498">
    <property type="component" value="Unassembled WGS sequence"/>
</dbReference>
<comment type="pathway">
    <text evidence="1">Mycotoxin biosynthesis.</text>
</comment>
<dbReference type="InterPro" id="IPR013149">
    <property type="entry name" value="ADH-like_C"/>
</dbReference>
<dbReference type="EMBL" id="AZHC01000033">
    <property type="protein sequence ID" value="OAA36876.1"/>
    <property type="molecule type" value="Genomic_DNA"/>
</dbReference>
<dbReference type="OrthoDB" id="809632at2759"/>
<organism evidence="6 7">
    <name type="scientific">Metarhizium rileyi (strain RCEF 4871)</name>
    <name type="common">Nomuraea rileyi</name>
    <dbReference type="NCBI Taxonomy" id="1649241"/>
    <lineage>
        <taxon>Eukaryota</taxon>
        <taxon>Fungi</taxon>
        <taxon>Dikarya</taxon>
        <taxon>Ascomycota</taxon>
        <taxon>Pezizomycotina</taxon>
        <taxon>Sordariomycetes</taxon>
        <taxon>Hypocreomycetidae</taxon>
        <taxon>Hypocreales</taxon>
        <taxon>Clavicipitaceae</taxon>
        <taxon>Metarhizium</taxon>
    </lineage>
</organism>
<evidence type="ECO:0000256" key="4">
    <source>
        <dbReference type="ARBA" id="ARBA00083301"/>
    </source>
</evidence>
<dbReference type="SMART" id="SM00829">
    <property type="entry name" value="PKS_ER"/>
    <property type="match status" value="1"/>
</dbReference>
<evidence type="ECO:0000313" key="7">
    <source>
        <dbReference type="Proteomes" id="UP000243498"/>
    </source>
</evidence>
<name>A0A166YGF6_METRR</name>
<dbReference type="AlphaFoldDB" id="A0A166YGF6"/>
<dbReference type="InterPro" id="IPR020843">
    <property type="entry name" value="ER"/>
</dbReference>
<evidence type="ECO:0000256" key="1">
    <source>
        <dbReference type="ARBA" id="ARBA00004685"/>
    </source>
</evidence>
<dbReference type="Gene3D" id="3.40.50.720">
    <property type="entry name" value="NAD(P)-binding Rossmann-like Domain"/>
    <property type="match status" value="1"/>
</dbReference>
<sequence length="382" mass="42454">MSVITPPLETSIPILHHTGISQRPSDMAETVRNTTWVYKNPPTALLEPGVTTVIENRPVQLVAPPGGVVVKLLVAGMDPHQRDRMRGVGNVTYVPPYEKEDPVSNFSIGKVIRTETPEYEEGDLIAGMLPISEYAVIPPEFLNFKVFSTPVLRKVTNHYNLDLKYYVGTLGMAGMTAWNSFYGHVKPRPGETIWVNAASSSVGEMVVQLAKMEGMRVIASVSSEEKLRWVVDELGADAGFNYRKEPVDAALKRLAPDGLDVVYEMVGGDHLQAAIENMKFFGRIISCGTASQYNKPPEEQYGITNTSEIFRRRIKIQGFMFHDQDIFSNIISFSMTMPRLIAEGKIKSRYTMFEGINQAEKAFLSMFTGGSFGKTALKISDE</sequence>
<feature type="domain" description="Enoyl reductase (ER)" evidence="5">
    <location>
        <begin position="49"/>
        <end position="377"/>
    </location>
</feature>
<dbReference type="InterPro" id="IPR041694">
    <property type="entry name" value="ADH_N_2"/>
</dbReference>
<dbReference type="InterPro" id="IPR036291">
    <property type="entry name" value="NAD(P)-bd_dom_sf"/>
</dbReference>
<dbReference type="Gene3D" id="3.90.180.10">
    <property type="entry name" value="Medium-chain alcohol dehydrogenases, catalytic domain"/>
    <property type="match status" value="1"/>
</dbReference>
<evidence type="ECO:0000313" key="6">
    <source>
        <dbReference type="EMBL" id="OAA36876.1"/>
    </source>
</evidence>
<dbReference type="OMA" id="CGTASQY"/>
<dbReference type="FunFam" id="3.40.50.720:FF:000121">
    <property type="entry name" value="Prostaglandin reductase 2"/>
    <property type="match status" value="1"/>
</dbReference>
<gene>
    <name evidence="6" type="ORF">NOR_07396</name>
</gene>
<accession>A0A166YGF6</accession>
<dbReference type="InterPro" id="IPR011032">
    <property type="entry name" value="GroES-like_sf"/>
</dbReference>
<evidence type="ECO:0000259" key="5">
    <source>
        <dbReference type="SMART" id="SM00829"/>
    </source>
</evidence>
<keyword evidence="7" id="KW-1185">Reference proteome</keyword>
<dbReference type="SUPFAM" id="SSF50129">
    <property type="entry name" value="GroES-like"/>
    <property type="match status" value="1"/>
</dbReference>
<evidence type="ECO:0000256" key="2">
    <source>
        <dbReference type="ARBA" id="ARBA00023002"/>
    </source>
</evidence>
<comment type="caution">
    <text evidence="6">The sequence shown here is derived from an EMBL/GenBank/DDBJ whole genome shotgun (WGS) entry which is preliminary data.</text>
</comment>